<feature type="binding site" evidence="13">
    <location>
        <position position="243"/>
    </location>
    <ligand>
        <name>Zn(2+)</name>
        <dbReference type="ChEBI" id="CHEBI:29105"/>
    </ligand>
</feature>
<dbReference type="PRINTS" id="PR00983">
    <property type="entry name" value="TRNASYNTHCYS"/>
</dbReference>
<comment type="caution">
    <text evidence="15">The sequence shown here is derived from an EMBL/GenBank/DDBJ whole genome shotgun (WGS) entry which is preliminary data.</text>
</comment>
<evidence type="ECO:0000256" key="3">
    <source>
        <dbReference type="ARBA" id="ARBA00011245"/>
    </source>
</evidence>
<dbReference type="STRING" id="1423802.FC56_GL000121"/>
<accession>A0A0R2CNW1</accession>
<dbReference type="InterPro" id="IPR015803">
    <property type="entry name" value="Cys-tRNA-ligase"/>
</dbReference>
<evidence type="ECO:0000313" key="16">
    <source>
        <dbReference type="Proteomes" id="UP000051256"/>
    </source>
</evidence>
<comment type="subcellular location">
    <subcellularLocation>
        <location evidence="1 13">Cytoplasm</location>
    </subcellularLocation>
</comment>
<keyword evidence="5 13" id="KW-0436">Ligase</keyword>
<dbReference type="GO" id="GO:0006423">
    <property type="term" value="P:cysteinyl-tRNA aminoacylation"/>
    <property type="evidence" value="ECO:0007669"/>
    <property type="project" value="UniProtKB-UniRule"/>
</dbReference>
<evidence type="ECO:0000256" key="13">
    <source>
        <dbReference type="HAMAP-Rule" id="MF_00041"/>
    </source>
</evidence>
<feature type="binding site" evidence="13">
    <location>
        <position position="214"/>
    </location>
    <ligand>
        <name>Zn(2+)</name>
        <dbReference type="ChEBI" id="CHEBI:29105"/>
    </ligand>
</feature>
<dbReference type="FunFam" id="3.40.50.620:FF:000009">
    <property type="entry name" value="Cysteine--tRNA ligase"/>
    <property type="match status" value="1"/>
</dbReference>
<evidence type="ECO:0000313" key="15">
    <source>
        <dbReference type="EMBL" id="KRM93409.1"/>
    </source>
</evidence>
<dbReference type="NCBIfam" id="TIGR00435">
    <property type="entry name" value="cysS"/>
    <property type="match status" value="1"/>
</dbReference>
<dbReference type="Gene3D" id="3.40.50.620">
    <property type="entry name" value="HUPs"/>
    <property type="match status" value="1"/>
</dbReference>
<keyword evidence="11 13" id="KW-0030">Aminoacyl-tRNA synthetase</keyword>
<dbReference type="SMART" id="SM00840">
    <property type="entry name" value="DALR_2"/>
    <property type="match status" value="1"/>
</dbReference>
<evidence type="ECO:0000256" key="8">
    <source>
        <dbReference type="ARBA" id="ARBA00022833"/>
    </source>
</evidence>
<dbReference type="SUPFAM" id="SSF52374">
    <property type="entry name" value="Nucleotidylyl transferase"/>
    <property type="match status" value="1"/>
</dbReference>
<dbReference type="Pfam" id="PF23493">
    <property type="entry name" value="CysS_C"/>
    <property type="match status" value="1"/>
</dbReference>
<dbReference type="Pfam" id="PF01406">
    <property type="entry name" value="tRNA-synt_1e"/>
    <property type="match status" value="1"/>
</dbReference>
<feature type="domain" description="Cysteinyl-tRNA synthetase class Ia DALR" evidence="14">
    <location>
        <begin position="358"/>
        <end position="421"/>
    </location>
</feature>
<dbReference type="InterPro" id="IPR015273">
    <property type="entry name" value="Cys-tRNA-synt_Ia_DALR"/>
</dbReference>
<organism evidence="15 16">
    <name type="scientific">Lentilactobacillus senioris DSM 24302 = JCM 17472</name>
    <dbReference type="NCBI Taxonomy" id="1423802"/>
    <lineage>
        <taxon>Bacteria</taxon>
        <taxon>Bacillati</taxon>
        <taxon>Bacillota</taxon>
        <taxon>Bacilli</taxon>
        <taxon>Lactobacillales</taxon>
        <taxon>Lactobacillaceae</taxon>
        <taxon>Lentilactobacillus</taxon>
    </lineage>
</organism>
<dbReference type="GO" id="GO:0005829">
    <property type="term" value="C:cytosol"/>
    <property type="evidence" value="ECO:0007669"/>
    <property type="project" value="TreeGrafter"/>
</dbReference>
<dbReference type="RefSeq" id="WP_056978058.1">
    <property type="nucleotide sequence ID" value="NZ_AYZR01000008.1"/>
</dbReference>
<dbReference type="HAMAP" id="MF_00041">
    <property type="entry name" value="Cys_tRNA_synth"/>
    <property type="match status" value="1"/>
</dbReference>
<feature type="binding site" evidence="13">
    <location>
        <position position="239"/>
    </location>
    <ligand>
        <name>Zn(2+)</name>
        <dbReference type="ChEBI" id="CHEBI:29105"/>
    </ligand>
</feature>
<dbReference type="AlphaFoldDB" id="A0A0R2CNW1"/>
<keyword evidence="9 13" id="KW-0067">ATP-binding</keyword>
<dbReference type="PANTHER" id="PTHR10890:SF3">
    <property type="entry name" value="CYSTEINE--TRNA LIGASE, CYTOPLASMIC"/>
    <property type="match status" value="1"/>
</dbReference>
<proteinExistence type="inferred from homology"/>
<evidence type="ECO:0000259" key="14">
    <source>
        <dbReference type="SMART" id="SM00840"/>
    </source>
</evidence>
<comment type="caution">
    <text evidence="13">Lacks conserved residue(s) required for the propagation of feature annotation.</text>
</comment>
<dbReference type="InterPro" id="IPR009080">
    <property type="entry name" value="tRNAsynth_Ia_anticodon-bd"/>
</dbReference>
<protein>
    <recommendedName>
        <fullName evidence="13">Cysteine--tRNA ligase</fullName>
        <ecNumber evidence="13">6.1.1.16</ecNumber>
    </recommendedName>
    <alternativeName>
        <fullName evidence="13">Cysteinyl-tRNA synthetase</fullName>
        <shortName evidence="13">CysRS</shortName>
    </alternativeName>
</protein>
<dbReference type="GO" id="GO:0008270">
    <property type="term" value="F:zinc ion binding"/>
    <property type="evidence" value="ECO:0007669"/>
    <property type="project" value="UniProtKB-UniRule"/>
</dbReference>
<dbReference type="InterPro" id="IPR024909">
    <property type="entry name" value="Cys-tRNA/MSH_ligase"/>
</dbReference>
<dbReference type="GO" id="GO:0005524">
    <property type="term" value="F:ATP binding"/>
    <property type="evidence" value="ECO:0007669"/>
    <property type="project" value="UniProtKB-UniRule"/>
</dbReference>
<feature type="short sequence motif" description="'KMSKS' region" evidence="13">
    <location>
        <begin position="273"/>
        <end position="277"/>
    </location>
</feature>
<comment type="similarity">
    <text evidence="2 13">Belongs to the class-I aminoacyl-tRNA synthetase family.</text>
</comment>
<evidence type="ECO:0000256" key="1">
    <source>
        <dbReference type="ARBA" id="ARBA00004496"/>
    </source>
</evidence>
<evidence type="ECO:0000256" key="2">
    <source>
        <dbReference type="ARBA" id="ARBA00005594"/>
    </source>
</evidence>
<dbReference type="Pfam" id="PF09190">
    <property type="entry name" value="DALR_2"/>
    <property type="match status" value="1"/>
</dbReference>
<dbReference type="GO" id="GO:0004817">
    <property type="term" value="F:cysteine-tRNA ligase activity"/>
    <property type="evidence" value="ECO:0007669"/>
    <property type="project" value="UniProtKB-UniRule"/>
</dbReference>
<dbReference type="EMBL" id="AYZR01000008">
    <property type="protein sequence ID" value="KRM93409.1"/>
    <property type="molecule type" value="Genomic_DNA"/>
</dbReference>
<evidence type="ECO:0000256" key="11">
    <source>
        <dbReference type="ARBA" id="ARBA00023146"/>
    </source>
</evidence>
<evidence type="ECO:0000256" key="10">
    <source>
        <dbReference type="ARBA" id="ARBA00022917"/>
    </source>
</evidence>
<comment type="subunit">
    <text evidence="3 13">Monomer.</text>
</comment>
<dbReference type="PANTHER" id="PTHR10890">
    <property type="entry name" value="CYSTEINYL-TRNA SYNTHETASE"/>
    <property type="match status" value="1"/>
</dbReference>
<keyword evidence="16" id="KW-1185">Reference proteome</keyword>
<feature type="binding site" evidence="13">
    <location>
        <position position="28"/>
    </location>
    <ligand>
        <name>Zn(2+)</name>
        <dbReference type="ChEBI" id="CHEBI:29105"/>
    </ligand>
</feature>
<dbReference type="InterPro" id="IPR014729">
    <property type="entry name" value="Rossmann-like_a/b/a_fold"/>
</dbReference>
<comment type="catalytic activity">
    <reaction evidence="12 13">
        <text>tRNA(Cys) + L-cysteine + ATP = L-cysteinyl-tRNA(Cys) + AMP + diphosphate</text>
        <dbReference type="Rhea" id="RHEA:17773"/>
        <dbReference type="Rhea" id="RHEA-COMP:9661"/>
        <dbReference type="Rhea" id="RHEA-COMP:9679"/>
        <dbReference type="ChEBI" id="CHEBI:30616"/>
        <dbReference type="ChEBI" id="CHEBI:33019"/>
        <dbReference type="ChEBI" id="CHEBI:35235"/>
        <dbReference type="ChEBI" id="CHEBI:78442"/>
        <dbReference type="ChEBI" id="CHEBI:78517"/>
        <dbReference type="ChEBI" id="CHEBI:456215"/>
        <dbReference type="EC" id="6.1.1.16"/>
    </reaction>
</comment>
<name>A0A0R2CNW1_9LACO</name>
<keyword evidence="10 13" id="KW-0648">Protein biosynthesis</keyword>
<dbReference type="SUPFAM" id="SSF47323">
    <property type="entry name" value="Anticodon-binding domain of a subclass of class I aminoacyl-tRNA synthetases"/>
    <property type="match status" value="1"/>
</dbReference>
<dbReference type="EC" id="6.1.1.16" evidence="13"/>
<dbReference type="CDD" id="cd00672">
    <property type="entry name" value="CysRS_core"/>
    <property type="match status" value="1"/>
</dbReference>
<reference evidence="15 16" key="1">
    <citation type="journal article" date="2015" name="Genome Announc.">
        <title>Expanding the biotechnology potential of lactobacilli through comparative genomics of 213 strains and associated genera.</title>
        <authorList>
            <person name="Sun Z."/>
            <person name="Harris H.M."/>
            <person name="McCann A."/>
            <person name="Guo C."/>
            <person name="Argimon S."/>
            <person name="Zhang W."/>
            <person name="Yang X."/>
            <person name="Jeffery I.B."/>
            <person name="Cooney J.C."/>
            <person name="Kagawa T.F."/>
            <person name="Liu W."/>
            <person name="Song Y."/>
            <person name="Salvetti E."/>
            <person name="Wrobel A."/>
            <person name="Rasinkangas P."/>
            <person name="Parkhill J."/>
            <person name="Rea M.C."/>
            <person name="O'Sullivan O."/>
            <person name="Ritari J."/>
            <person name="Douillard F.P."/>
            <person name="Paul Ross R."/>
            <person name="Yang R."/>
            <person name="Briner A.E."/>
            <person name="Felis G.E."/>
            <person name="de Vos W.M."/>
            <person name="Barrangou R."/>
            <person name="Klaenhammer T.R."/>
            <person name="Caufield P.W."/>
            <person name="Cui Y."/>
            <person name="Zhang H."/>
            <person name="O'Toole P.W."/>
        </authorList>
    </citation>
    <scope>NUCLEOTIDE SEQUENCE [LARGE SCALE GENOMIC DNA]</scope>
    <source>
        <strain evidence="15 16">DSM 24302</strain>
    </source>
</reference>
<comment type="cofactor">
    <cofactor evidence="13">
        <name>Zn(2+)</name>
        <dbReference type="ChEBI" id="CHEBI:29105"/>
    </cofactor>
    <text evidence="13">Binds 1 zinc ion per subunit.</text>
</comment>
<evidence type="ECO:0000256" key="12">
    <source>
        <dbReference type="ARBA" id="ARBA00047398"/>
    </source>
</evidence>
<dbReference type="InterPro" id="IPR056411">
    <property type="entry name" value="CysS_C"/>
</dbReference>
<keyword evidence="4 13" id="KW-0963">Cytoplasm</keyword>
<evidence type="ECO:0000256" key="7">
    <source>
        <dbReference type="ARBA" id="ARBA00022741"/>
    </source>
</evidence>
<evidence type="ECO:0000256" key="5">
    <source>
        <dbReference type="ARBA" id="ARBA00022598"/>
    </source>
</evidence>
<dbReference type="Gene3D" id="1.20.120.1910">
    <property type="entry name" value="Cysteine-tRNA ligase, C-terminal anti-codon recognition domain"/>
    <property type="match status" value="1"/>
</dbReference>
<feature type="binding site" evidence="13">
    <location>
        <position position="276"/>
    </location>
    <ligand>
        <name>ATP</name>
        <dbReference type="ChEBI" id="CHEBI:30616"/>
    </ligand>
</feature>
<evidence type="ECO:0000256" key="4">
    <source>
        <dbReference type="ARBA" id="ARBA00022490"/>
    </source>
</evidence>
<sequence length="471" mass="53562">MLQIFNTLTRQKEPFNPLNPGIVNMYVCGPTVYNYIHMGNARSVIAFDTIRRYLEYRGYQVNYVSNFTDVDDKMIKAAEENHTTVEAIADKYIAAFYEDTKALNIQPATKNPRATDNIAEIISFVSELIEAGYAYDVDGNVYYRVRKFPTYGELAHKNIDELEVGASQHVDLANGEFAQKEDPVDFALWKKADDGKVAWDSPWGPGRPGWHIECSVMSTRYLGDTIDIHGGGEDLIFPHHENERAQSEAKTHKQFVKYWMHNGFVTVGDDNEKMSKSLGNFVTVHDLLKEVDGQVIRLLMSTTHYRRPIQYNNASLQEAQSNFKKLQTAFNNVTYRQKNAEVGNDPKVEQEVRQIVADFTDAMDDDFNAQNGIAAVYELAKFANVYAQNEIVFANTLQFLAQTLKDLTAIFGVVLSAETISDEDIEVLIAERELARKNKDFIRSDEIREELKAQGIVLEDTPQGTRFRKES</sequence>
<keyword evidence="7 13" id="KW-0547">Nucleotide-binding</keyword>
<dbReference type="PATRIC" id="fig|1423802.4.peg.122"/>
<dbReference type="InterPro" id="IPR032678">
    <property type="entry name" value="tRNA-synt_1_cat_dom"/>
</dbReference>
<evidence type="ECO:0000256" key="6">
    <source>
        <dbReference type="ARBA" id="ARBA00022723"/>
    </source>
</evidence>
<evidence type="ECO:0000256" key="9">
    <source>
        <dbReference type="ARBA" id="ARBA00022840"/>
    </source>
</evidence>
<dbReference type="Proteomes" id="UP000051256">
    <property type="component" value="Unassembled WGS sequence"/>
</dbReference>
<keyword evidence="6 13" id="KW-0479">Metal-binding</keyword>
<keyword evidence="8 13" id="KW-0862">Zinc</keyword>
<gene>
    <name evidence="13" type="primary">cysS</name>
    <name evidence="15" type="ORF">FC56_GL000121</name>
</gene>